<dbReference type="AlphaFoldDB" id="X0WWJ0"/>
<name>X0WWJ0_9ZZZZ</name>
<dbReference type="InterPro" id="IPR023170">
    <property type="entry name" value="HhH_base_excis_C"/>
</dbReference>
<reference evidence="5" key="1">
    <citation type="journal article" date="2014" name="Front. Microbiol.">
        <title>High frequency of phylogenetically diverse reductive dehalogenase-homologous genes in deep subseafloor sedimentary metagenomes.</title>
        <authorList>
            <person name="Kawai M."/>
            <person name="Futagami T."/>
            <person name="Toyoda A."/>
            <person name="Takaki Y."/>
            <person name="Nishi S."/>
            <person name="Hori S."/>
            <person name="Arai W."/>
            <person name="Tsubouchi T."/>
            <person name="Morono Y."/>
            <person name="Uchiyama I."/>
            <person name="Ito T."/>
            <person name="Fujiyama A."/>
            <person name="Inagaki F."/>
            <person name="Takami H."/>
        </authorList>
    </citation>
    <scope>NUCLEOTIDE SEQUENCE</scope>
    <source>
        <strain evidence="5">Expedition CK06-06</strain>
    </source>
</reference>
<comment type="caution">
    <text evidence="5">The sequence shown here is derived from an EMBL/GenBank/DDBJ whole genome shotgun (WGS) entry which is preliminary data.</text>
</comment>
<sequence length="155" mass="17760">SYTSDGSKFYTFPTPQQLSAAKISDLQKGFDKGGCALGYRAKYILSSTLLIANNSLSFSLDELKIAPYESTNKILQDSFCGIGPKVADCILLFSMDKLEAFPLDTWIRKIILNLYFKKKVNDKKIREFCSEYFGEFAGYAQEYLYSNREKLWQQF</sequence>
<dbReference type="GO" id="GO:0006284">
    <property type="term" value="P:base-excision repair"/>
    <property type="evidence" value="ECO:0007669"/>
    <property type="project" value="InterPro"/>
</dbReference>
<dbReference type="PANTHER" id="PTHR10242">
    <property type="entry name" value="8-OXOGUANINE DNA GLYCOSYLASE"/>
    <property type="match status" value="1"/>
</dbReference>
<evidence type="ECO:0000259" key="4">
    <source>
        <dbReference type="SMART" id="SM00478"/>
    </source>
</evidence>
<comment type="similarity">
    <text evidence="1">Belongs to the type-1 OGG1 family.</text>
</comment>
<organism evidence="5">
    <name type="scientific">marine sediment metagenome</name>
    <dbReference type="NCBI Taxonomy" id="412755"/>
    <lineage>
        <taxon>unclassified sequences</taxon>
        <taxon>metagenomes</taxon>
        <taxon>ecological metagenomes</taxon>
    </lineage>
</organism>
<dbReference type="Gene3D" id="1.10.340.30">
    <property type="entry name" value="Hypothetical protein, domain 2"/>
    <property type="match status" value="1"/>
</dbReference>
<dbReference type="Gene3D" id="1.10.1670.10">
    <property type="entry name" value="Helix-hairpin-Helix base-excision DNA repair enzymes (C-terminal)"/>
    <property type="match status" value="1"/>
</dbReference>
<evidence type="ECO:0000256" key="1">
    <source>
        <dbReference type="ARBA" id="ARBA00010679"/>
    </source>
</evidence>
<dbReference type="InterPro" id="IPR003265">
    <property type="entry name" value="HhH-GPD_domain"/>
</dbReference>
<feature type="domain" description="HhH-GPD" evidence="4">
    <location>
        <begin position="5"/>
        <end position="149"/>
    </location>
</feature>
<dbReference type="InterPro" id="IPR011257">
    <property type="entry name" value="DNA_glycosylase"/>
</dbReference>
<gene>
    <name evidence="5" type="ORF">S01H1_48797</name>
</gene>
<accession>X0WWJ0</accession>
<evidence type="ECO:0000313" key="5">
    <source>
        <dbReference type="EMBL" id="GAG17116.1"/>
    </source>
</evidence>
<dbReference type="SMART" id="SM00478">
    <property type="entry name" value="ENDO3c"/>
    <property type="match status" value="1"/>
</dbReference>
<dbReference type="EC" id="4.2.99.18" evidence="2"/>
<feature type="non-terminal residue" evidence="5">
    <location>
        <position position="1"/>
    </location>
</feature>
<dbReference type="InterPro" id="IPR052054">
    <property type="entry name" value="Oxidative_DNA_repair_enzyme"/>
</dbReference>
<dbReference type="EMBL" id="BARS01031346">
    <property type="protein sequence ID" value="GAG17116.1"/>
    <property type="molecule type" value="Genomic_DNA"/>
</dbReference>
<dbReference type="GO" id="GO:0140078">
    <property type="term" value="F:class I DNA-(apurinic or apyrimidinic site) endonuclease activity"/>
    <property type="evidence" value="ECO:0007669"/>
    <property type="project" value="UniProtKB-EC"/>
</dbReference>
<protein>
    <recommendedName>
        <fullName evidence="2">DNA-(apurinic or apyrimidinic site) lyase</fullName>
        <ecNumber evidence="2">4.2.99.18</ecNumber>
    </recommendedName>
</protein>
<dbReference type="CDD" id="cd00056">
    <property type="entry name" value="ENDO3c"/>
    <property type="match status" value="1"/>
</dbReference>
<proteinExistence type="inferred from homology"/>
<evidence type="ECO:0000256" key="2">
    <source>
        <dbReference type="ARBA" id="ARBA00012720"/>
    </source>
</evidence>
<dbReference type="SUPFAM" id="SSF48150">
    <property type="entry name" value="DNA-glycosylase"/>
    <property type="match status" value="1"/>
</dbReference>
<evidence type="ECO:0000256" key="3">
    <source>
        <dbReference type="ARBA" id="ARBA00044632"/>
    </source>
</evidence>
<dbReference type="PANTHER" id="PTHR10242:SF2">
    <property type="entry name" value="N-GLYCOSYLASE_DNA LYASE"/>
    <property type="match status" value="1"/>
</dbReference>
<comment type="catalytic activity">
    <reaction evidence="3">
        <text>2'-deoxyribonucleotide-(2'-deoxyribose 5'-phosphate)-2'-deoxyribonucleotide-DNA = a 3'-end 2'-deoxyribonucleotide-(2,3-dehydro-2,3-deoxyribose 5'-phosphate)-DNA + a 5'-end 5'-phospho-2'-deoxyribonucleoside-DNA + H(+)</text>
        <dbReference type="Rhea" id="RHEA:66592"/>
        <dbReference type="Rhea" id="RHEA-COMP:13180"/>
        <dbReference type="Rhea" id="RHEA-COMP:16897"/>
        <dbReference type="Rhea" id="RHEA-COMP:17067"/>
        <dbReference type="ChEBI" id="CHEBI:15378"/>
        <dbReference type="ChEBI" id="CHEBI:136412"/>
        <dbReference type="ChEBI" id="CHEBI:157695"/>
        <dbReference type="ChEBI" id="CHEBI:167181"/>
        <dbReference type="EC" id="4.2.99.18"/>
    </reaction>
</comment>